<keyword evidence="2" id="KW-1185">Reference proteome</keyword>
<comment type="caution">
    <text evidence="1">The sequence shown here is derived from an EMBL/GenBank/DDBJ whole genome shotgun (WGS) entry which is preliminary data.</text>
</comment>
<reference evidence="2" key="1">
    <citation type="submission" date="2019-05" db="EMBL/GenBank/DDBJ databases">
        <title>Flavobacterium profundi sp. nov., isolated from a deep-sea seamount.</title>
        <authorList>
            <person name="Zhang D.-C."/>
        </authorList>
    </citation>
    <scope>NUCLEOTIDE SEQUENCE [LARGE SCALE GENOMIC DNA]</scope>
    <source>
        <strain evidence="2">EC11</strain>
    </source>
</reference>
<proteinExistence type="predicted"/>
<gene>
    <name evidence="1" type="ORF">FIA58_020655</name>
</gene>
<protein>
    <recommendedName>
        <fullName evidence="3">Peptidase C39-like domain-containing protein</fullName>
    </recommendedName>
</protein>
<name>A0ABX0IY75_9FLAO</name>
<dbReference type="RefSeq" id="WP_140964597.1">
    <property type="nucleotide sequence ID" value="NZ_VEVQ02000024.1"/>
</dbReference>
<organism evidence="1 2">
    <name type="scientific">Flavobacterium jejuense</name>
    <dbReference type="NCBI Taxonomy" id="1544455"/>
    <lineage>
        <taxon>Bacteria</taxon>
        <taxon>Pseudomonadati</taxon>
        <taxon>Bacteroidota</taxon>
        <taxon>Flavobacteriia</taxon>
        <taxon>Flavobacteriales</taxon>
        <taxon>Flavobacteriaceae</taxon>
        <taxon>Flavobacterium</taxon>
    </lineage>
</organism>
<accession>A0ABX0IY75</accession>
<evidence type="ECO:0008006" key="3">
    <source>
        <dbReference type="Google" id="ProtNLM"/>
    </source>
</evidence>
<dbReference type="Proteomes" id="UP000817854">
    <property type="component" value="Unassembled WGS sequence"/>
</dbReference>
<sequence>MANDIQKELPKDAIPLEVAQEWASNWNKYGTKYLENNQLKAFLIPAADIKGIISNDDTYHIRGYLGLEKVRDGVFEPHMLVVGVTEEGNDMINYDPKNGKMYFVYDFSLPCPSTCDTSSPLFMK</sequence>
<dbReference type="EMBL" id="VEVQ02000024">
    <property type="protein sequence ID" value="NHN28096.1"/>
    <property type="molecule type" value="Genomic_DNA"/>
</dbReference>
<reference evidence="1 2" key="3">
    <citation type="submission" date="2020-02" db="EMBL/GenBank/DDBJ databases">
        <title>Flavobacterium profundi sp. nov., isolated from a deep-sea seamount.</title>
        <authorList>
            <person name="Zhang D.-C."/>
        </authorList>
    </citation>
    <scope>NUCLEOTIDE SEQUENCE [LARGE SCALE GENOMIC DNA]</scope>
    <source>
        <strain evidence="1 2">EC11</strain>
    </source>
</reference>
<evidence type="ECO:0000313" key="1">
    <source>
        <dbReference type="EMBL" id="NHN28096.1"/>
    </source>
</evidence>
<evidence type="ECO:0000313" key="2">
    <source>
        <dbReference type="Proteomes" id="UP000817854"/>
    </source>
</evidence>
<reference evidence="1 2" key="2">
    <citation type="submission" date="2019-05" db="EMBL/GenBank/DDBJ databases">
        <authorList>
            <person name="Lianzixin W."/>
        </authorList>
    </citation>
    <scope>NUCLEOTIDE SEQUENCE [LARGE SCALE GENOMIC DNA]</scope>
    <source>
        <strain evidence="1 2">EC11</strain>
    </source>
</reference>